<dbReference type="GO" id="GO:0008236">
    <property type="term" value="F:serine-type peptidase activity"/>
    <property type="evidence" value="ECO:0007669"/>
    <property type="project" value="InterPro"/>
</dbReference>
<protein>
    <submittedName>
        <fullName evidence="2">Peptidase S41</fullName>
    </submittedName>
</protein>
<dbReference type="GO" id="GO:0004175">
    <property type="term" value="F:endopeptidase activity"/>
    <property type="evidence" value="ECO:0007669"/>
    <property type="project" value="TreeGrafter"/>
</dbReference>
<dbReference type="PANTHER" id="PTHR32060:SF30">
    <property type="entry name" value="CARBOXY-TERMINAL PROCESSING PROTEASE CTPA"/>
    <property type="match status" value="1"/>
</dbReference>
<dbReference type="Gene3D" id="3.90.226.10">
    <property type="entry name" value="2-enoyl-CoA Hydratase, Chain A, domain 1"/>
    <property type="match status" value="1"/>
</dbReference>
<dbReference type="SUPFAM" id="SSF52096">
    <property type="entry name" value="ClpP/crotonase"/>
    <property type="match status" value="1"/>
</dbReference>
<organism evidence="2 3">
    <name type="scientific">Aquimarina algiphila</name>
    <dbReference type="NCBI Taxonomy" id="2047982"/>
    <lineage>
        <taxon>Bacteria</taxon>
        <taxon>Pseudomonadati</taxon>
        <taxon>Bacteroidota</taxon>
        <taxon>Flavobacteriia</taxon>
        <taxon>Flavobacteriales</taxon>
        <taxon>Flavobacteriaceae</taxon>
        <taxon>Aquimarina</taxon>
    </lineage>
</organism>
<dbReference type="GO" id="GO:0007165">
    <property type="term" value="P:signal transduction"/>
    <property type="evidence" value="ECO:0007669"/>
    <property type="project" value="TreeGrafter"/>
</dbReference>
<accession>A0A554VJC7</accession>
<evidence type="ECO:0000313" key="2">
    <source>
        <dbReference type="EMBL" id="TSE08018.1"/>
    </source>
</evidence>
<dbReference type="GO" id="GO:0006508">
    <property type="term" value="P:proteolysis"/>
    <property type="evidence" value="ECO:0007669"/>
    <property type="project" value="InterPro"/>
</dbReference>
<sequence>MKKLSFLFVFITSFGFSQQCSCEDNFNWLKKTFEENDAGFSYALEQKGENAYKTHNTKTLNSVKAIKQKEECISVLNNWLLFFRSGHLIIQENAEQENQTEEEIIKRFSTWEKYKIEEATFEKYISKLNKPGYEGIWESKPYKIGVIKTKTGYVGFILEADGIYWRKNQVKFRIKNTKDNKKEATFYMRNHSVRNFTEVELLGNNHLKIGSITLKRLKPNFEVDKTIEEHYSLIKTPTPLIKELSHNTILFRIPSFSHSNKKSIDSLILANHDKLTSKKNLIIDIRNNGGGSDISYEKIIPYLYTNPIRTVGVKLLSTPLNNSRMEKFMKDPNWSDKDKKWAKESLEKLNKNMGEFVNLNDNIVKTKKLDTIYSFPQNVAILINKGNGSTAEQFLLAAKQSKKVKLFGTTTVGVLDIFNMHLVDFPCKDLKLGYSISKSMRIPEMTIDDKGIQPDYYIHKSIPDHKWIQYTQQILEAK</sequence>
<dbReference type="OrthoDB" id="2327485at2"/>
<dbReference type="InterPro" id="IPR029045">
    <property type="entry name" value="ClpP/crotonase-like_dom_sf"/>
</dbReference>
<name>A0A554VJC7_9FLAO</name>
<dbReference type="Proteomes" id="UP000318833">
    <property type="component" value="Unassembled WGS sequence"/>
</dbReference>
<keyword evidence="3" id="KW-1185">Reference proteome</keyword>
<evidence type="ECO:0000259" key="1">
    <source>
        <dbReference type="Pfam" id="PF03572"/>
    </source>
</evidence>
<dbReference type="PANTHER" id="PTHR32060">
    <property type="entry name" value="TAIL-SPECIFIC PROTEASE"/>
    <property type="match status" value="1"/>
</dbReference>
<proteinExistence type="predicted"/>
<dbReference type="AlphaFoldDB" id="A0A554VJC7"/>
<comment type="caution">
    <text evidence="2">The sequence shown here is derived from an EMBL/GenBank/DDBJ whole genome shotgun (WGS) entry which is preliminary data.</text>
</comment>
<dbReference type="Pfam" id="PF03572">
    <property type="entry name" value="Peptidase_S41"/>
    <property type="match status" value="1"/>
</dbReference>
<reference evidence="2 3" key="1">
    <citation type="submission" date="2019-07" db="EMBL/GenBank/DDBJ databases">
        <title>The draft genome sequence of Aquimarina algiphila M91.</title>
        <authorList>
            <person name="Meng X."/>
        </authorList>
    </citation>
    <scope>NUCLEOTIDE SEQUENCE [LARGE SCALE GENOMIC DNA]</scope>
    <source>
        <strain evidence="2 3">M91</strain>
    </source>
</reference>
<dbReference type="GO" id="GO:0030288">
    <property type="term" value="C:outer membrane-bounded periplasmic space"/>
    <property type="evidence" value="ECO:0007669"/>
    <property type="project" value="TreeGrafter"/>
</dbReference>
<gene>
    <name evidence="2" type="ORF">FOF46_14050</name>
</gene>
<feature type="domain" description="Tail specific protease" evidence="1">
    <location>
        <begin position="251"/>
        <end position="457"/>
    </location>
</feature>
<evidence type="ECO:0000313" key="3">
    <source>
        <dbReference type="Proteomes" id="UP000318833"/>
    </source>
</evidence>
<dbReference type="EMBL" id="VLNR01000027">
    <property type="protein sequence ID" value="TSE08018.1"/>
    <property type="molecule type" value="Genomic_DNA"/>
</dbReference>
<dbReference type="RefSeq" id="WP_143916872.1">
    <property type="nucleotide sequence ID" value="NZ_CANMIK010000017.1"/>
</dbReference>
<dbReference type="InterPro" id="IPR005151">
    <property type="entry name" value="Tail-specific_protease"/>
</dbReference>